<evidence type="ECO:0000313" key="7">
    <source>
        <dbReference type="EMBL" id="TEB13123.1"/>
    </source>
</evidence>
<comment type="subcellular location">
    <subcellularLocation>
        <location evidence="6">Cytoplasm</location>
    </subcellularLocation>
</comment>
<keyword evidence="2 6" id="KW-0698">rRNA processing</keyword>
<feature type="binding site" evidence="6">
    <location>
        <position position="87"/>
    </location>
    <ligand>
        <name>S-adenosyl-L-methionine</name>
        <dbReference type="ChEBI" id="CHEBI:59789"/>
    </ligand>
</feature>
<dbReference type="HAMAP" id="MF_01007">
    <property type="entry name" value="16SrRNA_methyltr_H"/>
    <property type="match status" value="1"/>
</dbReference>
<evidence type="ECO:0000256" key="6">
    <source>
        <dbReference type="HAMAP-Rule" id="MF_01007"/>
    </source>
</evidence>
<comment type="caution">
    <text evidence="7">The sequence shown here is derived from an EMBL/GenBank/DDBJ whole genome shotgun (WGS) entry which is preliminary data.</text>
</comment>
<protein>
    <recommendedName>
        <fullName evidence="6">Ribosomal RNA small subunit methyltransferase H</fullName>
        <ecNumber evidence="6">2.1.1.199</ecNumber>
    </recommendedName>
    <alternativeName>
        <fullName evidence="6">16S rRNA m(4)C1402 methyltransferase</fullName>
    </alternativeName>
    <alternativeName>
        <fullName evidence="6">rRNA (cytosine-N(4)-)-methyltransferase RsmH</fullName>
    </alternativeName>
</protein>
<feature type="binding site" evidence="6">
    <location>
        <position position="108"/>
    </location>
    <ligand>
        <name>S-adenosyl-L-methionine</name>
        <dbReference type="ChEBI" id="CHEBI:59789"/>
    </ligand>
</feature>
<dbReference type="InterPro" id="IPR023397">
    <property type="entry name" value="SAM-dep_MeTrfase_MraW_recog"/>
</dbReference>
<keyword evidence="4 6" id="KW-0808">Transferase</keyword>
<dbReference type="GO" id="GO:0071424">
    <property type="term" value="F:rRNA (cytosine-N4-)-methyltransferase activity"/>
    <property type="evidence" value="ECO:0007669"/>
    <property type="project" value="UniProtKB-UniRule"/>
</dbReference>
<dbReference type="Proteomes" id="UP000297597">
    <property type="component" value="Unassembled WGS sequence"/>
</dbReference>
<feature type="binding site" evidence="6">
    <location>
        <position position="60"/>
    </location>
    <ligand>
        <name>S-adenosyl-L-methionine</name>
        <dbReference type="ChEBI" id="CHEBI:59789"/>
    </ligand>
</feature>
<dbReference type="GO" id="GO:0005737">
    <property type="term" value="C:cytoplasm"/>
    <property type="evidence" value="ECO:0007669"/>
    <property type="project" value="UniProtKB-SubCell"/>
</dbReference>
<gene>
    <name evidence="6 7" type="primary">rsmH</name>
    <name evidence="7" type="ORF">Pmgp_00419</name>
</gene>
<dbReference type="Gene3D" id="1.10.150.170">
    <property type="entry name" value="Putative methyltransferase TM0872, insert domain"/>
    <property type="match status" value="1"/>
</dbReference>
<evidence type="ECO:0000313" key="8">
    <source>
        <dbReference type="Proteomes" id="UP000297597"/>
    </source>
</evidence>
<dbReference type="SUPFAM" id="SSF53335">
    <property type="entry name" value="S-adenosyl-L-methionine-dependent methyltransferases"/>
    <property type="match status" value="1"/>
</dbReference>
<dbReference type="PANTHER" id="PTHR11265">
    <property type="entry name" value="S-ADENOSYL-METHYLTRANSFERASE MRAW"/>
    <property type="match status" value="1"/>
</dbReference>
<dbReference type="EMBL" id="QFFZ01000003">
    <property type="protein sequence ID" value="TEB13123.1"/>
    <property type="molecule type" value="Genomic_DNA"/>
</dbReference>
<dbReference type="NCBIfam" id="TIGR00006">
    <property type="entry name" value="16S rRNA (cytosine(1402)-N(4))-methyltransferase RsmH"/>
    <property type="match status" value="1"/>
</dbReference>
<dbReference type="Gene3D" id="3.40.50.150">
    <property type="entry name" value="Vaccinia Virus protein VP39"/>
    <property type="match status" value="1"/>
</dbReference>
<dbReference type="SUPFAM" id="SSF81799">
    <property type="entry name" value="Putative methyltransferase TM0872, insert domain"/>
    <property type="match status" value="1"/>
</dbReference>
<comment type="similarity">
    <text evidence="1 6">Belongs to the methyltransferase superfamily. RsmH family.</text>
</comment>
<keyword evidence="6" id="KW-0963">Cytoplasm</keyword>
<keyword evidence="5 6" id="KW-0949">S-adenosyl-L-methionine</keyword>
<evidence type="ECO:0000256" key="3">
    <source>
        <dbReference type="ARBA" id="ARBA00022603"/>
    </source>
</evidence>
<evidence type="ECO:0000256" key="1">
    <source>
        <dbReference type="ARBA" id="ARBA00010396"/>
    </source>
</evidence>
<comment type="function">
    <text evidence="6">Specifically methylates the N4 position of cytidine in position 1402 (C1402) of 16S rRNA.</text>
</comment>
<dbReference type="PIRSF" id="PIRSF004486">
    <property type="entry name" value="MraW"/>
    <property type="match status" value="1"/>
</dbReference>
<evidence type="ECO:0000256" key="2">
    <source>
        <dbReference type="ARBA" id="ARBA00022552"/>
    </source>
</evidence>
<feature type="binding site" evidence="6">
    <location>
        <position position="115"/>
    </location>
    <ligand>
        <name>S-adenosyl-L-methionine</name>
        <dbReference type="ChEBI" id="CHEBI:59789"/>
    </ligand>
</feature>
<evidence type="ECO:0000256" key="4">
    <source>
        <dbReference type="ARBA" id="ARBA00022679"/>
    </source>
</evidence>
<comment type="catalytic activity">
    <reaction evidence="6">
        <text>cytidine(1402) in 16S rRNA + S-adenosyl-L-methionine = N(4)-methylcytidine(1402) in 16S rRNA + S-adenosyl-L-homocysteine + H(+)</text>
        <dbReference type="Rhea" id="RHEA:42928"/>
        <dbReference type="Rhea" id="RHEA-COMP:10286"/>
        <dbReference type="Rhea" id="RHEA-COMP:10287"/>
        <dbReference type="ChEBI" id="CHEBI:15378"/>
        <dbReference type="ChEBI" id="CHEBI:57856"/>
        <dbReference type="ChEBI" id="CHEBI:59789"/>
        <dbReference type="ChEBI" id="CHEBI:74506"/>
        <dbReference type="ChEBI" id="CHEBI:82748"/>
        <dbReference type="EC" id="2.1.1.199"/>
    </reaction>
</comment>
<proteinExistence type="inferred from homology"/>
<accession>A0A4Y7RW84</accession>
<keyword evidence="8" id="KW-1185">Reference proteome</keyword>
<feature type="binding site" evidence="6">
    <location>
        <begin position="38"/>
        <end position="40"/>
    </location>
    <ligand>
        <name>S-adenosyl-L-methionine</name>
        <dbReference type="ChEBI" id="CHEBI:59789"/>
    </ligand>
</feature>
<reference evidence="7 8" key="1">
    <citation type="journal article" date="2018" name="Environ. Microbiol.">
        <title>Novel energy conservation strategies and behaviour of Pelotomaculum schinkii driving syntrophic propionate catabolism.</title>
        <authorList>
            <person name="Hidalgo-Ahumada C.A.P."/>
            <person name="Nobu M.K."/>
            <person name="Narihiro T."/>
            <person name="Tamaki H."/>
            <person name="Liu W.T."/>
            <person name="Kamagata Y."/>
            <person name="Stams A.J.M."/>
            <person name="Imachi H."/>
            <person name="Sousa D.Z."/>
        </authorList>
    </citation>
    <scope>NUCLEOTIDE SEQUENCE [LARGE SCALE GENOMIC DNA]</scope>
    <source>
        <strain evidence="7 8">MGP</strain>
    </source>
</reference>
<organism evidence="7 8">
    <name type="scientific">Pelotomaculum propionicicum</name>
    <dbReference type="NCBI Taxonomy" id="258475"/>
    <lineage>
        <taxon>Bacteria</taxon>
        <taxon>Bacillati</taxon>
        <taxon>Bacillota</taxon>
        <taxon>Clostridia</taxon>
        <taxon>Eubacteriales</taxon>
        <taxon>Desulfotomaculaceae</taxon>
        <taxon>Pelotomaculum</taxon>
    </lineage>
</organism>
<dbReference type="AlphaFoldDB" id="A0A4Y7RW84"/>
<dbReference type="InterPro" id="IPR002903">
    <property type="entry name" value="RsmH"/>
</dbReference>
<name>A0A4Y7RW84_9FIRM</name>
<evidence type="ECO:0000256" key="5">
    <source>
        <dbReference type="ARBA" id="ARBA00022691"/>
    </source>
</evidence>
<dbReference type="InterPro" id="IPR029063">
    <property type="entry name" value="SAM-dependent_MTases_sf"/>
</dbReference>
<sequence length="318" mass="34996">MRSVFIEYYHQPVMPDEVLENLKVKPGGVFVDCTLGGAGHSEVILKKLGDEPGGRLVALDQDQAAISAARERLAPFGDRAVLVQANFVKLVEILTGMELQAVDGILFDLGVSSYQLDNPARGFSYQFDAPLDMRMDTGQPVTARELVNNLPVAELARIIKEYGEERWSARIASFIGQERQANPIETTGQLVKIIKKAVPAPARREGPHPARRTFQALRIAVNRELEILEEAVLAAVKVLKPGGRICVITFHSLEDRIIKDLFRRLASPCTCPRDFPVCVCAGVKTLKIVTVKPVTASLAELARNPRARSAKLRVAEKI</sequence>
<dbReference type="GO" id="GO:0070475">
    <property type="term" value="P:rRNA base methylation"/>
    <property type="evidence" value="ECO:0007669"/>
    <property type="project" value="UniProtKB-UniRule"/>
</dbReference>
<keyword evidence="3 6" id="KW-0489">Methyltransferase</keyword>
<dbReference type="Pfam" id="PF01795">
    <property type="entry name" value="Methyltransf_5"/>
    <property type="match status" value="1"/>
</dbReference>
<dbReference type="PANTHER" id="PTHR11265:SF0">
    <property type="entry name" value="12S RRNA N4-METHYLCYTIDINE METHYLTRANSFERASE"/>
    <property type="match status" value="1"/>
</dbReference>
<dbReference type="EC" id="2.1.1.199" evidence="6"/>